<keyword evidence="2" id="KW-1185">Reference proteome</keyword>
<name>A0A2K1PYX4_9GAMM</name>
<reference evidence="1 2" key="1">
    <citation type="submission" date="2017-08" db="EMBL/GenBank/DDBJ databases">
        <title>Lysobacter sylvestris genome.</title>
        <authorList>
            <person name="Zhang D.-C."/>
            <person name="Albuquerque L."/>
            <person name="Franca L."/>
            <person name="Froufe H.J.C."/>
            <person name="Barroso C."/>
            <person name="Egas C."/>
            <person name="Da Costa M."/>
            <person name="Margesin R."/>
        </authorList>
    </citation>
    <scope>NUCLEOTIDE SEQUENCE [LARGE SCALE GENOMIC DNA]</scope>
    <source>
        <strain evidence="1 2">AM20-91</strain>
    </source>
</reference>
<dbReference type="EMBL" id="NPZB01000002">
    <property type="protein sequence ID" value="PNS07877.1"/>
    <property type="molecule type" value="Genomic_DNA"/>
</dbReference>
<accession>A0A2K1PYX4</accession>
<evidence type="ECO:0000313" key="2">
    <source>
        <dbReference type="Proteomes" id="UP000236220"/>
    </source>
</evidence>
<gene>
    <name evidence="1" type="ORF">Lysil_2053</name>
</gene>
<proteinExistence type="predicted"/>
<comment type="caution">
    <text evidence="1">The sequence shown here is derived from an EMBL/GenBank/DDBJ whole genome shotgun (WGS) entry which is preliminary data.</text>
</comment>
<dbReference type="Proteomes" id="UP000236220">
    <property type="component" value="Unassembled WGS sequence"/>
</dbReference>
<protein>
    <submittedName>
        <fullName evidence="1">Uncharacterized protein</fullName>
    </submittedName>
</protein>
<sequence length="40" mass="4585">MKNPHAYADLGKFPRQQSNFLDTFLHLQALTAFNLCGTFK</sequence>
<evidence type="ECO:0000313" key="1">
    <source>
        <dbReference type="EMBL" id="PNS07877.1"/>
    </source>
</evidence>
<dbReference type="AlphaFoldDB" id="A0A2K1PYX4"/>
<organism evidence="1 2">
    <name type="scientific">Solilutibacter silvestris</name>
    <dbReference type="NCBI Taxonomy" id="1645665"/>
    <lineage>
        <taxon>Bacteria</taxon>
        <taxon>Pseudomonadati</taxon>
        <taxon>Pseudomonadota</taxon>
        <taxon>Gammaproteobacteria</taxon>
        <taxon>Lysobacterales</taxon>
        <taxon>Lysobacteraceae</taxon>
        <taxon>Solilutibacter</taxon>
    </lineage>
</organism>